<reference evidence="3" key="1">
    <citation type="submission" date="2017-02" db="UniProtKB">
        <authorList>
            <consortium name="WormBaseParasite"/>
        </authorList>
    </citation>
    <scope>IDENTIFICATION</scope>
</reference>
<dbReference type="Proteomes" id="UP000278627">
    <property type="component" value="Unassembled WGS sequence"/>
</dbReference>
<gene>
    <name evidence="1" type="ORF">BPAG_LOCUS10049</name>
</gene>
<reference evidence="1 2" key="2">
    <citation type="submission" date="2018-11" db="EMBL/GenBank/DDBJ databases">
        <authorList>
            <consortium name="Pathogen Informatics"/>
        </authorList>
    </citation>
    <scope>NUCLEOTIDE SEQUENCE [LARGE SCALE GENOMIC DNA]</scope>
</reference>
<organism evidence="3">
    <name type="scientific">Brugia pahangi</name>
    <name type="common">Filarial nematode worm</name>
    <dbReference type="NCBI Taxonomy" id="6280"/>
    <lineage>
        <taxon>Eukaryota</taxon>
        <taxon>Metazoa</taxon>
        <taxon>Ecdysozoa</taxon>
        <taxon>Nematoda</taxon>
        <taxon>Chromadorea</taxon>
        <taxon>Rhabditida</taxon>
        <taxon>Spirurina</taxon>
        <taxon>Spiruromorpha</taxon>
        <taxon>Filarioidea</taxon>
        <taxon>Onchocercidae</taxon>
        <taxon>Brugia</taxon>
    </lineage>
</organism>
<dbReference type="AlphaFoldDB" id="A0A0N4TNL1"/>
<proteinExistence type="predicted"/>
<protein>
    <submittedName>
        <fullName evidence="1 3">Uncharacterized protein</fullName>
    </submittedName>
</protein>
<dbReference type="WBParaSite" id="BPAG_0001008701-mRNA-1">
    <property type="protein sequence ID" value="BPAG_0001008701-mRNA-1"/>
    <property type="gene ID" value="BPAG_0001008701"/>
</dbReference>
<accession>A0A0N4TNL1</accession>
<dbReference type="EMBL" id="UZAD01013173">
    <property type="protein sequence ID" value="VDN91235.1"/>
    <property type="molecule type" value="Genomic_DNA"/>
</dbReference>
<evidence type="ECO:0000313" key="3">
    <source>
        <dbReference type="WBParaSite" id="BPAG_0001008701-mRNA-1"/>
    </source>
</evidence>
<sequence length="116" mass="13994">MHRNESNKRYVTRTNPETNKIAYMMKLNLEIIRVPTMTSCNDIIVATISKMIEGSFLFQEFSGHPELFMSKILTLKFLLSHLKVFSAYTQISYRKFNRQHEWRRKMEDWTEQKKNK</sequence>
<name>A0A0N4TNL1_BRUPA</name>
<evidence type="ECO:0000313" key="1">
    <source>
        <dbReference type="EMBL" id="VDN91235.1"/>
    </source>
</evidence>
<evidence type="ECO:0000313" key="2">
    <source>
        <dbReference type="Proteomes" id="UP000278627"/>
    </source>
</evidence>
<keyword evidence="2" id="KW-1185">Reference proteome</keyword>